<dbReference type="GO" id="GO:0070286">
    <property type="term" value="P:axonemal dynein complex assembly"/>
    <property type="evidence" value="ECO:0007669"/>
    <property type="project" value="TreeGrafter"/>
</dbReference>
<dbReference type="GO" id="GO:0005737">
    <property type="term" value="C:cytoplasm"/>
    <property type="evidence" value="ECO:0007669"/>
    <property type="project" value="TreeGrafter"/>
</dbReference>
<feature type="region of interest" description="Disordered" evidence="1">
    <location>
        <begin position="1"/>
        <end position="23"/>
    </location>
</feature>
<proteinExistence type="predicted"/>
<gene>
    <name evidence="2" type="ORF">MSP1401_LOCUS11367</name>
</gene>
<dbReference type="AlphaFoldDB" id="A0A6U0DLZ5"/>
<sequence>MTVPPYEIPGFGKGTLPPSAHEAESFLEEVEDVTRLVDGLRSGKVSAEYVDRVLREKDEETAKSETRAKQAAEEAEKNKYENLSEEKKTEVREKVAEMMREKERRERARELYAKYQEEKMDLSGSDPAISVAAKKQTATDYTSWDLWTPSDDEDDPWMKYMPDNPAFKAMEADIDKRHERQIAQRQAAHRAREAGNAAFKAGQFAEALKTYEHGLESDKRSIELHGNAAMAALKLGCFAQTIEHCDRANELAEFFLERPNHPTAIKCLLRRAAARDALAHFAEAVADLEKAERLDPGDEVTGEIATKLAAARRRREDAKAERALKRRLRDAKAATSRDGDGDGDVDVDVDGSEEDAFAQTVRLEKLMRRVGGTGGTSEDDGFVDYDAMEALLAKHESCRLYARGGGGVGIGKLASRLSNPPDARVGIGAAKALAAACVDEANCECLVSVPERVTAVARFASSSKWRTGTDALDASFHALEALRECSRHLGPRSAVVAAFKRLASEDKSSSREPNGAGSSTRAFGALQDQLRLPVDRDVDVDEDEDASDETKKSAKKKAARARNARCALAVFGNLALDPGARALARRDFSTSETSTSVTTVTEKEEDAFPHVIGRWIGSPFGDAETTRLAAAAIGNGCADPAWRAACVSGVHGASLCQRLFDALPAGPSRNRPRDAVPVGLGLGLAARRDARDGADARETPSGAKKNDPADAATEGLSRLETAASVLAALSNVLLEPRARAWVRGHADQAVQKLLPWLFAHTTTTDDRIAETEASATAASRAAATLSRCAREREVILALRSDRGAGGASTVARFVAATAHRVLSMDASESPSFAAESAALDGGTRALALVASFADAFATDAKEGDRLEASVLASTLADATASSLAACVSSSAVSDGVVGNAALALGDFARFDSLFSSLEKTEPALVPCLLAACRERKGAAQKNAAIACARLARHAPFMASLKEHHGLELIYSYVKP</sequence>
<organism evidence="2">
    <name type="scientific">Micromonas pusilla</name>
    <name type="common">Picoplanktonic green alga</name>
    <name type="synonym">Chromulina pusilla</name>
    <dbReference type="NCBI Taxonomy" id="38833"/>
    <lineage>
        <taxon>Eukaryota</taxon>
        <taxon>Viridiplantae</taxon>
        <taxon>Chlorophyta</taxon>
        <taxon>Mamiellophyceae</taxon>
        <taxon>Mamiellales</taxon>
        <taxon>Mamiellaceae</taxon>
        <taxon>Micromonas</taxon>
    </lineage>
</organism>
<name>A0A6U0DLZ5_MICPS</name>
<reference evidence="2" key="1">
    <citation type="submission" date="2021-01" db="EMBL/GenBank/DDBJ databases">
        <authorList>
            <person name="Corre E."/>
            <person name="Pelletier E."/>
            <person name="Niang G."/>
            <person name="Scheremetjew M."/>
            <person name="Finn R."/>
            <person name="Kale V."/>
            <person name="Holt S."/>
            <person name="Cochrane G."/>
            <person name="Meng A."/>
            <person name="Brown T."/>
            <person name="Cohen L."/>
        </authorList>
    </citation>
    <scope>NUCLEOTIDE SEQUENCE</scope>
    <source>
        <strain evidence="2">CCAC1681</strain>
    </source>
</reference>
<accession>A0A6U0DLZ5</accession>
<feature type="region of interest" description="Disordered" evidence="1">
    <location>
        <begin position="534"/>
        <end position="556"/>
    </location>
</feature>
<feature type="region of interest" description="Disordered" evidence="1">
    <location>
        <begin position="58"/>
        <end position="93"/>
    </location>
</feature>
<dbReference type="GO" id="GO:0007288">
    <property type="term" value="P:sperm axoneme assembly"/>
    <property type="evidence" value="ECO:0007669"/>
    <property type="project" value="TreeGrafter"/>
</dbReference>
<feature type="region of interest" description="Disordered" evidence="1">
    <location>
        <begin position="687"/>
        <end position="712"/>
    </location>
</feature>
<dbReference type="Gene3D" id="1.25.40.10">
    <property type="entry name" value="Tetratricopeptide repeat domain"/>
    <property type="match status" value="1"/>
</dbReference>
<protein>
    <submittedName>
        <fullName evidence="2">Uncharacterized protein</fullName>
    </submittedName>
</protein>
<evidence type="ECO:0000313" key="2">
    <source>
        <dbReference type="EMBL" id="CAD8449871.1"/>
    </source>
</evidence>
<feature type="compositionally biased region" description="Basic and acidic residues" evidence="1">
    <location>
        <begin position="330"/>
        <end position="340"/>
    </location>
</feature>
<dbReference type="InterPro" id="IPR019734">
    <property type="entry name" value="TPR_rpt"/>
</dbReference>
<feature type="compositionally biased region" description="Acidic residues" evidence="1">
    <location>
        <begin position="538"/>
        <end position="547"/>
    </location>
</feature>
<feature type="compositionally biased region" description="Basic and acidic residues" evidence="1">
    <location>
        <begin position="687"/>
        <end position="708"/>
    </location>
</feature>
<dbReference type="PANTHER" id="PTHR46540:SF1">
    <property type="entry name" value="TETRATRICOPEPTIDE REPEAT PROTEIN 12"/>
    <property type="match status" value="1"/>
</dbReference>
<dbReference type="SUPFAM" id="SSF48371">
    <property type="entry name" value="ARM repeat"/>
    <property type="match status" value="1"/>
</dbReference>
<dbReference type="PANTHER" id="PTHR46540">
    <property type="entry name" value="TETRATRICOPEPTIDE REPEAT PROTEIN 12"/>
    <property type="match status" value="1"/>
</dbReference>
<dbReference type="SMART" id="SM00028">
    <property type="entry name" value="TPR"/>
    <property type="match status" value="3"/>
</dbReference>
<dbReference type="EMBL" id="HBEN01013659">
    <property type="protein sequence ID" value="CAD8449871.1"/>
    <property type="molecule type" value="Transcribed_RNA"/>
</dbReference>
<evidence type="ECO:0000256" key="1">
    <source>
        <dbReference type="SAM" id="MobiDB-lite"/>
    </source>
</evidence>
<dbReference type="InterPro" id="IPR011990">
    <property type="entry name" value="TPR-like_helical_dom_sf"/>
</dbReference>
<feature type="region of interest" description="Disordered" evidence="1">
    <location>
        <begin position="326"/>
        <end position="349"/>
    </location>
</feature>
<dbReference type="InterPro" id="IPR043195">
    <property type="entry name" value="TTC12"/>
</dbReference>
<dbReference type="SUPFAM" id="SSF48452">
    <property type="entry name" value="TPR-like"/>
    <property type="match status" value="1"/>
</dbReference>
<dbReference type="InterPro" id="IPR016024">
    <property type="entry name" value="ARM-type_fold"/>
</dbReference>